<evidence type="ECO:0000313" key="3">
    <source>
        <dbReference type="Proteomes" id="UP000198287"/>
    </source>
</evidence>
<gene>
    <name evidence="2" type="ORF">Fcan01_25139</name>
</gene>
<dbReference type="OMA" id="HENHIDF"/>
<organism evidence="2 3">
    <name type="scientific">Folsomia candida</name>
    <name type="common">Springtail</name>
    <dbReference type="NCBI Taxonomy" id="158441"/>
    <lineage>
        <taxon>Eukaryota</taxon>
        <taxon>Metazoa</taxon>
        <taxon>Ecdysozoa</taxon>
        <taxon>Arthropoda</taxon>
        <taxon>Hexapoda</taxon>
        <taxon>Collembola</taxon>
        <taxon>Entomobryomorpha</taxon>
        <taxon>Isotomoidea</taxon>
        <taxon>Isotomidae</taxon>
        <taxon>Proisotominae</taxon>
        <taxon>Folsomia</taxon>
    </lineage>
</organism>
<comment type="caution">
    <text evidence="2">The sequence shown here is derived from an EMBL/GenBank/DDBJ whole genome shotgun (WGS) entry which is preliminary data.</text>
</comment>
<dbReference type="PANTHER" id="PTHR21301">
    <property type="entry name" value="REVERSE TRANSCRIPTASE"/>
    <property type="match status" value="1"/>
</dbReference>
<keyword evidence="3" id="KW-1185">Reference proteome</keyword>
<dbReference type="Proteomes" id="UP000198287">
    <property type="component" value="Unassembled WGS sequence"/>
</dbReference>
<proteinExistence type="predicted"/>
<dbReference type="PANTHER" id="PTHR21301:SF10">
    <property type="entry name" value="REVERSE TRANSCRIPTASE DOMAIN-CONTAINING PROTEIN"/>
    <property type="match status" value="1"/>
</dbReference>
<protein>
    <recommendedName>
        <fullName evidence="1">Helix-turn-helix domain-containing protein</fullName>
    </recommendedName>
</protein>
<evidence type="ECO:0000259" key="1">
    <source>
        <dbReference type="Pfam" id="PF26215"/>
    </source>
</evidence>
<dbReference type="OrthoDB" id="8279338at2759"/>
<dbReference type="InterPro" id="IPR058912">
    <property type="entry name" value="HTH_animal"/>
</dbReference>
<dbReference type="AlphaFoldDB" id="A0A226D4U4"/>
<sequence>MSQIHPAIKFDTTVSTNSVPFLDVEVSFPVNHFRTTIYYKPTDSHSYLPYDSCHPKHMLDSIPYSQFLRLKRICSDHDDFISQSATMCEFFQNRGYPHDLLLNALNKVKHIPRNSLLVQKVKSQKNVLPLVVGYSPSVNPVINKTKSLFNSILSKNNVFTNKPVYGYRRAPNLKQLLVRSQLKPISDPISNAVSKFVFSFTLKAVCIADGRLGDPEVPEPKPLRA</sequence>
<name>A0A226D4U4_FOLCA</name>
<dbReference type="Pfam" id="PF26215">
    <property type="entry name" value="HTH_animal"/>
    <property type="match status" value="1"/>
</dbReference>
<feature type="domain" description="Helix-turn-helix" evidence="1">
    <location>
        <begin position="47"/>
        <end position="101"/>
    </location>
</feature>
<dbReference type="EMBL" id="LNIX01000035">
    <property type="protein sequence ID" value="OXA40090.1"/>
    <property type="molecule type" value="Genomic_DNA"/>
</dbReference>
<accession>A0A226D4U4</accession>
<reference evidence="2 3" key="1">
    <citation type="submission" date="2015-12" db="EMBL/GenBank/DDBJ databases">
        <title>The genome of Folsomia candida.</title>
        <authorList>
            <person name="Faddeeva A."/>
            <person name="Derks M.F."/>
            <person name="Anvar Y."/>
            <person name="Smit S."/>
            <person name="Van Straalen N."/>
            <person name="Roelofs D."/>
        </authorList>
    </citation>
    <scope>NUCLEOTIDE SEQUENCE [LARGE SCALE GENOMIC DNA]</scope>
    <source>
        <strain evidence="2 3">VU population</strain>
        <tissue evidence="2">Whole body</tissue>
    </source>
</reference>
<evidence type="ECO:0000313" key="2">
    <source>
        <dbReference type="EMBL" id="OXA40090.1"/>
    </source>
</evidence>